<dbReference type="InterPro" id="IPR029058">
    <property type="entry name" value="AB_hydrolase_fold"/>
</dbReference>
<proteinExistence type="predicted"/>
<dbReference type="Gene3D" id="3.40.50.1820">
    <property type="entry name" value="alpha/beta hydrolase"/>
    <property type="match status" value="1"/>
</dbReference>
<keyword evidence="1" id="KW-0472">Membrane</keyword>
<protein>
    <recommendedName>
        <fullName evidence="4">Alpha/beta hydrolase</fullName>
    </recommendedName>
</protein>
<evidence type="ECO:0000313" key="3">
    <source>
        <dbReference type="Proteomes" id="UP000236910"/>
    </source>
</evidence>
<keyword evidence="1" id="KW-0812">Transmembrane</keyword>
<evidence type="ECO:0000313" key="2">
    <source>
        <dbReference type="EMBL" id="PMP82766.1"/>
    </source>
</evidence>
<keyword evidence="1" id="KW-1133">Transmembrane helix</keyword>
<evidence type="ECO:0008006" key="4">
    <source>
        <dbReference type="Google" id="ProtNLM"/>
    </source>
</evidence>
<evidence type="ECO:0000256" key="1">
    <source>
        <dbReference type="SAM" id="Phobius"/>
    </source>
</evidence>
<accession>A0A2J6X737</accession>
<dbReference type="AlphaFoldDB" id="A0A2J6X737"/>
<reference evidence="2 3" key="1">
    <citation type="submission" date="2018-01" db="EMBL/GenBank/DDBJ databases">
        <title>Metagenomic assembled genomes from two thermal pools in the Uzon Caldera, Kamchatka, Russia.</title>
        <authorList>
            <person name="Wilkins L."/>
            <person name="Ettinger C."/>
        </authorList>
    </citation>
    <scope>NUCLEOTIDE SEQUENCE [LARGE SCALE GENOMIC DNA]</scope>
    <source>
        <strain evidence="2">ARK-10</strain>
    </source>
</reference>
<comment type="caution">
    <text evidence="2">The sequence shown here is derived from an EMBL/GenBank/DDBJ whole genome shotgun (WGS) entry which is preliminary data.</text>
</comment>
<dbReference type="Proteomes" id="UP000236910">
    <property type="component" value="Unassembled WGS sequence"/>
</dbReference>
<name>A0A2J6X737_9BACT</name>
<gene>
    <name evidence="2" type="ORF">C0175_03070</name>
</gene>
<dbReference type="EMBL" id="PNIX01000177">
    <property type="protein sequence ID" value="PMP82766.1"/>
    <property type="molecule type" value="Genomic_DNA"/>
</dbReference>
<organism evidence="2 3">
    <name type="scientific">Caldisericum exile</name>
    <dbReference type="NCBI Taxonomy" id="693075"/>
    <lineage>
        <taxon>Bacteria</taxon>
        <taxon>Pseudomonadati</taxon>
        <taxon>Caldisericota/Cryosericota group</taxon>
        <taxon>Caldisericota</taxon>
        <taxon>Caldisericia</taxon>
        <taxon>Caldisericales</taxon>
        <taxon>Caldisericaceae</taxon>
        <taxon>Caldisericum</taxon>
    </lineage>
</organism>
<dbReference type="SUPFAM" id="SSF53474">
    <property type="entry name" value="alpha/beta-Hydrolases"/>
    <property type="match status" value="1"/>
</dbReference>
<sequence>MMYDIPQAKVEFKEENYKTFNNYKIIRIISNSILASNFKENDTNIAYLFLPMSSFFDRVVILLHGMGERNIRHLEYFGHRFAKIGIPLIMPILPFHSERKITGYKDGEKFLTDDIEASIRNYRQAIVDIRINLNYLDRKGLAKNGYTLVGFSFGGMIGTILMGIEKRIRNGMLVATGGDFEYITWKSLATRIIRKKYETETDYETYGCTYEKCKELHKDYWEILKKIKTTNDIDKIEFKKGCFLFDPLTFAPLINGRKVIIVRAIFDEIFPKESTLALKRAITTSELINLLSDHFLIIAYRRFLFNKILELVKEA</sequence>
<feature type="transmembrane region" description="Helical" evidence="1">
    <location>
        <begin position="145"/>
        <end position="164"/>
    </location>
</feature>